<evidence type="ECO:0000313" key="2">
    <source>
        <dbReference type="Proteomes" id="UP000290567"/>
    </source>
</evidence>
<evidence type="ECO:0000313" key="1">
    <source>
        <dbReference type="EMBL" id="GCF94056.1"/>
    </source>
</evidence>
<keyword evidence="2" id="KW-1185">Reference proteome</keyword>
<reference evidence="2" key="1">
    <citation type="submission" date="2019-02" db="EMBL/GenBank/DDBJ databases">
        <title>Draft genome sequence of Enterococcus sp. Gos25-1.</title>
        <authorList>
            <person name="Tanaka N."/>
            <person name="Shiwa Y."/>
            <person name="Fujita N."/>
        </authorList>
    </citation>
    <scope>NUCLEOTIDE SEQUENCE [LARGE SCALE GENOMIC DNA]</scope>
    <source>
        <strain evidence="2">Gos25-1</strain>
    </source>
</reference>
<sequence>MINHPNCQEALALLQSKGDGQLNYSAEKIFMKSSWVCFDPLRAKGDWITDEIQWLLM</sequence>
<gene>
    <name evidence="1" type="ORF">NRIC_19470</name>
</gene>
<accession>A0A4P5P930</accession>
<proteinExistence type="predicted"/>
<dbReference type="Proteomes" id="UP000290567">
    <property type="component" value="Unassembled WGS sequence"/>
</dbReference>
<organism evidence="1 2">
    <name type="scientific">Enterococcus florum</name>
    <dbReference type="NCBI Taxonomy" id="2480627"/>
    <lineage>
        <taxon>Bacteria</taxon>
        <taxon>Bacillati</taxon>
        <taxon>Bacillota</taxon>
        <taxon>Bacilli</taxon>
        <taxon>Lactobacillales</taxon>
        <taxon>Enterococcaceae</taxon>
        <taxon>Enterococcus</taxon>
    </lineage>
</organism>
<dbReference type="AlphaFoldDB" id="A0A4P5P930"/>
<name>A0A4P5P930_9ENTE</name>
<dbReference type="EMBL" id="BJCC01000014">
    <property type="protein sequence ID" value="GCF94056.1"/>
    <property type="molecule type" value="Genomic_DNA"/>
</dbReference>
<comment type="caution">
    <text evidence="1">The sequence shown here is derived from an EMBL/GenBank/DDBJ whole genome shotgun (WGS) entry which is preliminary data.</text>
</comment>
<protein>
    <submittedName>
        <fullName evidence="1">Uncharacterized protein</fullName>
    </submittedName>
</protein>